<sequence>VESEGGGFETEDLIGGRVVVVEDLKQFDEVESFDWWVKKLSVGGS</sequence>
<dbReference type="Proteomes" id="UP000265520">
    <property type="component" value="Unassembled WGS sequence"/>
</dbReference>
<keyword evidence="2" id="KW-1185">Reference proteome</keyword>
<feature type="non-terminal residue" evidence="1">
    <location>
        <position position="1"/>
    </location>
</feature>
<dbReference type="AlphaFoldDB" id="A0A392RY78"/>
<reference evidence="1 2" key="1">
    <citation type="journal article" date="2018" name="Front. Plant Sci.">
        <title>Red Clover (Trifolium pratense) and Zigzag Clover (T. medium) - A Picture of Genomic Similarities and Differences.</title>
        <authorList>
            <person name="Dluhosova J."/>
            <person name="Istvanek J."/>
            <person name="Nedelnik J."/>
            <person name="Repkova J."/>
        </authorList>
    </citation>
    <scope>NUCLEOTIDE SEQUENCE [LARGE SCALE GENOMIC DNA]</scope>
    <source>
        <strain evidence="2">cv. 10/8</strain>
        <tissue evidence="1">Leaf</tissue>
    </source>
</reference>
<name>A0A392RY78_9FABA</name>
<dbReference type="EMBL" id="LXQA010281253">
    <property type="protein sequence ID" value="MCI40575.1"/>
    <property type="molecule type" value="Genomic_DNA"/>
</dbReference>
<evidence type="ECO:0000313" key="1">
    <source>
        <dbReference type="EMBL" id="MCI40575.1"/>
    </source>
</evidence>
<proteinExistence type="predicted"/>
<evidence type="ECO:0000313" key="2">
    <source>
        <dbReference type="Proteomes" id="UP000265520"/>
    </source>
</evidence>
<protein>
    <submittedName>
        <fullName evidence="1">Uncharacterized protein</fullName>
    </submittedName>
</protein>
<organism evidence="1 2">
    <name type="scientific">Trifolium medium</name>
    <dbReference type="NCBI Taxonomy" id="97028"/>
    <lineage>
        <taxon>Eukaryota</taxon>
        <taxon>Viridiplantae</taxon>
        <taxon>Streptophyta</taxon>
        <taxon>Embryophyta</taxon>
        <taxon>Tracheophyta</taxon>
        <taxon>Spermatophyta</taxon>
        <taxon>Magnoliopsida</taxon>
        <taxon>eudicotyledons</taxon>
        <taxon>Gunneridae</taxon>
        <taxon>Pentapetalae</taxon>
        <taxon>rosids</taxon>
        <taxon>fabids</taxon>
        <taxon>Fabales</taxon>
        <taxon>Fabaceae</taxon>
        <taxon>Papilionoideae</taxon>
        <taxon>50 kb inversion clade</taxon>
        <taxon>NPAAA clade</taxon>
        <taxon>Hologalegina</taxon>
        <taxon>IRL clade</taxon>
        <taxon>Trifolieae</taxon>
        <taxon>Trifolium</taxon>
    </lineage>
</organism>
<comment type="caution">
    <text evidence="1">The sequence shown here is derived from an EMBL/GenBank/DDBJ whole genome shotgun (WGS) entry which is preliminary data.</text>
</comment>
<accession>A0A392RY78</accession>